<name>A0A6A6HL80_VIRVR</name>
<feature type="transmembrane region" description="Helical" evidence="9">
    <location>
        <begin position="295"/>
        <end position="317"/>
    </location>
</feature>
<dbReference type="InterPro" id="IPR044878">
    <property type="entry name" value="UbiA_sf"/>
</dbReference>
<evidence type="ECO:0000256" key="8">
    <source>
        <dbReference type="ARBA" id="ARBA00023136"/>
    </source>
</evidence>
<evidence type="ECO:0000313" key="10">
    <source>
        <dbReference type="EMBL" id="KAF2238876.1"/>
    </source>
</evidence>
<dbReference type="EMBL" id="ML991774">
    <property type="protein sequence ID" value="KAF2238876.1"/>
    <property type="molecule type" value="Genomic_DNA"/>
</dbReference>
<feature type="transmembrane region" description="Helical" evidence="9">
    <location>
        <begin position="130"/>
        <end position="153"/>
    </location>
</feature>
<evidence type="ECO:0000256" key="6">
    <source>
        <dbReference type="ARBA" id="ARBA00022692"/>
    </source>
</evidence>
<dbReference type="AlphaFoldDB" id="A0A6A6HL80"/>
<reference evidence="10" key="1">
    <citation type="journal article" date="2020" name="Stud. Mycol.">
        <title>101 Dothideomycetes genomes: a test case for predicting lifestyles and emergence of pathogens.</title>
        <authorList>
            <person name="Haridas S."/>
            <person name="Albert R."/>
            <person name="Binder M."/>
            <person name="Bloem J."/>
            <person name="Labutti K."/>
            <person name="Salamov A."/>
            <person name="Andreopoulos B."/>
            <person name="Baker S."/>
            <person name="Barry K."/>
            <person name="Bills G."/>
            <person name="Bluhm B."/>
            <person name="Cannon C."/>
            <person name="Castanera R."/>
            <person name="Culley D."/>
            <person name="Daum C."/>
            <person name="Ezra D."/>
            <person name="Gonzalez J."/>
            <person name="Henrissat B."/>
            <person name="Kuo A."/>
            <person name="Liang C."/>
            <person name="Lipzen A."/>
            <person name="Lutzoni F."/>
            <person name="Magnuson J."/>
            <person name="Mondo S."/>
            <person name="Nolan M."/>
            <person name="Ohm R."/>
            <person name="Pangilinan J."/>
            <person name="Park H.-J."/>
            <person name="Ramirez L."/>
            <person name="Alfaro M."/>
            <person name="Sun H."/>
            <person name="Tritt A."/>
            <person name="Yoshinaga Y."/>
            <person name="Zwiers L.-H."/>
            <person name="Turgeon B."/>
            <person name="Goodwin S."/>
            <person name="Spatafora J."/>
            <person name="Crous P."/>
            <person name="Grigoriev I."/>
        </authorList>
    </citation>
    <scope>NUCLEOTIDE SEQUENCE</scope>
    <source>
        <strain evidence="10">Tuck. ex Michener</strain>
    </source>
</reference>
<dbReference type="FunFam" id="1.20.120.1780:FF:000001">
    <property type="entry name" value="4-hydroxybenzoate octaprenyltransferase"/>
    <property type="match status" value="1"/>
</dbReference>
<dbReference type="Pfam" id="PF01040">
    <property type="entry name" value="UbiA"/>
    <property type="match status" value="1"/>
</dbReference>
<keyword evidence="11" id="KW-1185">Reference proteome</keyword>
<dbReference type="PANTHER" id="PTHR11048:SF39">
    <property type="entry name" value="POLYPRENYL TRANSFERASE AUSN"/>
    <property type="match status" value="1"/>
</dbReference>
<keyword evidence="8 9" id="KW-0472">Membrane</keyword>
<dbReference type="InterPro" id="IPR000537">
    <property type="entry name" value="UbiA_prenyltransferase"/>
</dbReference>
<evidence type="ECO:0000256" key="3">
    <source>
        <dbReference type="ARBA" id="ARBA00004721"/>
    </source>
</evidence>
<dbReference type="Proteomes" id="UP000800092">
    <property type="component" value="Unassembled WGS sequence"/>
</dbReference>
<protein>
    <submittedName>
        <fullName evidence="10">UbiA prenyltransferase</fullName>
    </submittedName>
</protein>
<dbReference type="UniPathway" id="UPA00213"/>
<gene>
    <name evidence="10" type="ORF">EV356DRAFT_572927</name>
</gene>
<dbReference type="OrthoDB" id="18170at2759"/>
<organism evidence="10 11">
    <name type="scientific">Viridothelium virens</name>
    <name type="common">Speckled blister lichen</name>
    <name type="synonym">Trypethelium virens</name>
    <dbReference type="NCBI Taxonomy" id="1048519"/>
    <lineage>
        <taxon>Eukaryota</taxon>
        <taxon>Fungi</taxon>
        <taxon>Dikarya</taxon>
        <taxon>Ascomycota</taxon>
        <taxon>Pezizomycotina</taxon>
        <taxon>Dothideomycetes</taxon>
        <taxon>Dothideomycetes incertae sedis</taxon>
        <taxon>Trypetheliales</taxon>
        <taxon>Trypetheliaceae</taxon>
        <taxon>Viridothelium</taxon>
    </lineage>
</organism>
<comment type="similarity">
    <text evidence="4">Belongs to the UbiA prenyltransferase family.</text>
</comment>
<feature type="transmembrane region" description="Helical" evidence="9">
    <location>
        <begin position="58"/>
        <end position="78"/>
    </location>
</feature>
<accession>A0A6A6HL80</accession>
<dbReference type="GO" id="GO:0008412">
    <property type="term" value="F:4-hydroxybenzoate polyprenyltransferase activity"/>
    <property type="evidence" value="ECO:0007669"/>
    <property type="project" value="TreeGrafter"/>
</dbReference>
<dbReference type="GO" id="GO:0016114">
    <property type="term" value="P:terpenoid biosynthetic process"/>
    <property type="evidence" value="ECO:0007669"/>
    <property type="project" value="UniProtKB-UniPathway"/>
</dbReference>
<evidence type="ECO:0000256" key="9">
    <source>
        <dbReference type="SAM" id="Phobius"/>
    </source>
</evidence>
<feature type="transmembrane region" description="Helical" evidence="9">
    <location>
        <begin position="269"/>
        <end position="289"/>
    </location>
</feature>
<dbReference type="InterPro" id="IPR030470">
    <property type="entry name" value="UbiA_prenylTrfase_CS"/>
</dbReference>
<keyword evidence="6 9" id="KW-0812">Transmembrane</keyword>
<evidence type="ECO:0000256" key="5">
    <source>
        <dbReference type="ARBA" id="ARBA00022679"/>
    </source>
</evidence>
<dbReference type="GO" id="GO:0005743">
    <property type="term" value="C:mitochondrial inner membrane"/>
    <property type="evidence" value="ECO:0007669"/>
    <property type="project" value="TreeGrafter"/>
</dbReference>
<comment type="pathway">
    <text evidence="3">Secondary metabolite biosynthesis; terpenoid biosynthesis.</text>
</comment>
<proteinExistence type="inferred from homology"/>
<dbReference type="PANTHER" id="PTHR11048">
    <property type="entry name" value="PRENYLTRANSFERASES"/>
    <property type="match status" value="1"/>
</dbReference>
<evidence type="ECO:0000256" key="2">
    <source>
        <dbReference type="ARBA" id="ARBA00004141"/>
    </source>
</evidence>
<comment type="subcellular location">
    <subcellularLocation>
        <location evidence="2">Membrane</location>
        <topology evidence="2">Multi-pass membrane protein</topology>
    </subcellularLocation>
</comment>
<dbReference type="Gene3D" id="1.10.357.140">
    <property type="entry name" value="UbiA prenyltransferase"/>
    <property type="match status" value="1"/>
</dbReference>
<evidence type="ECO:0000313" key="11">
    <source>
        <dbReference type="Proteomes" id="UP000800092"/>
    </source>
</evidence>
<dbReference type="Gene3D" id="1.20.120.1780">
    <property type="entry name" value="UbiA prenyltransferase"/>
    <property type="match status" value="1"/>
</dbReference>
<dbReference type="InterPro" id="IPR039653">
    <property type="entry name" value="Prenyltransferase"/>
</dbReference>
<feature type="transmembrane region" description="Helical" evidence="9">
    <location>
        <begin position="329"/>
        <end position="347"/>
    </location>
</feature>
<sequence>MHSNTNNKVQKNGRENFNGKSTATLAQQYGGNHKLGWLAYLPDSWLPYVQLARLSPPAGLFLIYFPHVFGFLSAAIILRAEPSTVAKTAGLNFGASFFVSNAIHIWNDLIDAPLDALVERTRNRPIPRGAVSKSAAAVFTATQALGAAVFLFYLPVDPLDAFLYSAPGILAWTYYPWAKKHMNAPQVVLGFCLAWGIIMGSVALGANPFNTGLLDRSKPYVNLSALCLFLANIVWTIIYDTIYAHQDLEDDVKAGIKSLAVLFRDQTKLLLWPLLALMAALLIECGRVSDMGIPYYGVAVGGSVLSLGSMIALVDLTKTESCWWWFGNGFWYAGGFIAGGLLMEYVLDVVI</sequence>
<evidence type="ECO:0000256" key="4">
    <source>
        <dbReference type="ARBA" id="ARBA00005985"/>
    </source>
</evidence>
<keyword evidence="7 9" id="KW-1133">Transmembrane helix</keyword>
<dbReference type="GO" id="GO:0006744">
    <property type="term" value="P:ubiquinone biosynthetic process"/>
    <property type="evidence" value="ECO:0007669"/>
    <property type="project" value="TreeGrafter"/>
</dbReference>
<feature type="transmembrane region" description="Helical" evidence="9">
    <location>
        <begin position="187"/>
        <end position="207"/>
    </location>
</feature>
<evidence type="ECO:0000256" key="1">
    <source>
        <dbReference type="ARBA" id="ARBA00001946"/>
    </source>
</evidence>
<evidence type="ECO:0000256" key="7">
    <source>
        <dbReference type="ARBA" id="ARBA00022989"/>
    </source>
</evidence>
<dbReference type="CDD" id="cd13959">
    <property type="entry name" value="PT_UbiA_COQ2"/>
    <property type="match status" value="1"/>
</dbReference>
<comment type="cofactor">
    <cofactor evidence="1">
        <name>Mg(2+)</name>
        <dbReference type="ChEBI" id="CHEBI:18420"/>
    </cofactor>
</comment>
<keyword evidence="5 10" id="KW-0808">Transferase</keyword>
<dbReference type="PROSITE" id="PS00943">
    <property type="entry name" value="UBIA"/>
    <property type="match status" value="1"/>
</dbReference>
<feature type="transmembrane region" description="Helical" evidence="9">
    <location>
        <begin position="219"/>
        <end position="238"/>
    </location>
</feature>